<keyword evidence="3 8" id="KW-0498">Mitosis</keyword>
<evidence type="ECO:0000313" key="12">
    <source>
        <dbReference type="WBParaSite" id="PSAMB.scaffold5155size12500.g26025.t1"/>
    </source>
</evidence>
<evidence type="ECO:0000256" key="4">
    <source>
        <dbReference type="ARBA" id="ARBA00022801"/>
    </source>
</evidence>
<comment type="similarity">
    <text evidence="1 8">Belongs to the MPI phosphatase family.</text>
</comment>
<dbReference type="Pfam" id="PF00581">
    <property type="entry name" value="Rhodanese"/>
    <property type="match status" value="1"/>
</dbReference>
<evidence type="ECO:0000256" key="7">
    <source>
        <dbReference type="ARBA" id="ARBA00051722"/>
    </source>
</evidence>
<dbReference type="AlphaFoldDB" id="A0A914WT62"/>
<feature type="compositionally biased region" description="Low complexity" evidence="9">
    <location>
        <begin position="209"/>
        <end position="218"/>
    </location>
</feature>
<feature type="region of interest" description="Disordered" evidence="9">
    <location>
        <begin position="41"/>
        <end position="70"/>
    </location>
</feature>
<dbReference type="InterPro" id="IPR036873">
    <property type="entry name" value="Rhodanese-like_dom_sf"/>
</dbReference>
<dbReference type="SUPFAM" id="SSF52821">
    <property type="entry name" value="Rhodanese/Cell cycle control phosphatase"/>
    <property type="match status" value="1"/>
</dbReference>
<dbReference type="EC" id="3.1.3.48" evidence="8"/>
<dbReference type="PANTHER" id="PTHR10828:SF76">
    <property type="entry name" value="M-PHASE INDUCER PHOSPHATASE"/>
    <property type="match status" value="1"/>
</dbReference>
<evidence type="ECO:0000256" key="3">
    <source>
        <dbReference type="ARBA" id="ARBA00022776"/>
    </source>
</evidence>
<dbReference type="CDD" id="cd01530">
    <property type="entry name" value="Cdc25"/>
    <property type="match status" value="1"/>
</dbReference>
<feature type="region of interest" description="Disordered" evidence="9">
    <location>
        <begin position="199"/>
        <end position="233"/>
    </location>
</feature>
<dbReference type="PANTHER" id="PTHR10828">
    <property type="entry name" value="M-PHASE INDUCER PHOSPHATASE DUAL SPECIFICITY PHOSPHATASE CDC25"/>
    <property type="match status" value="1"/>
</dbReference>
<keyword evidence="4 8" id="KW-0378">Hydrolase</keyword>
<evidence type="ECO:0000313" key="11">
    <source>
        <dbReference type="Proteomes" id="UP000887566"/>
    </source>
</evidence>
<dbReference type="FunFam" id="3.40.250.10:FF:000021">
    <property type="entry name" value="M-phase inducer phosphatase cdc-25.2"/>
    <property type="match status" value="1"/>
</dbReference>
<dbReference type="Proteomes" id="UP000887566">
    <property type="component" value="Unplaced"/>
</dbReference>
<dbReference type="GO" id="GO:0051301">
    <property type="term" value="P:cell division"/>
    <property type="evidence" value="ECO:0007669"/>
    <property type="project" value="UniProtKB-UniRule"/>
</dbReference>
<evidence type="ECO:0000259" key="10">
    <source>
        <dbReference type="PROSITE" id="PS50206"/>
    </source>
</evidence>
<feature type="domain" description="Rhodanese" evidence="10">
    <location>
        <begin position="314"/>
        <end position="433"/>
    </location>
</feature>
<dbReference type="GO" id="GO:0010971">
    <property type="term" value="P:positive regulation of G2/M transition of mitotic cell cycle"/>
    <property type="evidence" value="ECO:0007669"/>
    <property type="project" value="TreeGrafter"/>
</dbReference>
<evidence type="ECO:0000256" key="9">
    <source>
        <dbReference type="SAM" id="MobiDB-lite"/>
    </source>
</evidence>
<reference evidence="12" key="1">
    <citation type="submission" date="2022-11" db="UniProtKB">
        <authorList>
            <consortium name="WormBaseParasite"/>
        </authorList>
    </citation>
    <scope>IDENTIFICATION</scope>
</reference>
<keyword evidence="11" id="KW-1185">Reference proteome</keyword>
<name>A0A914WT62_9BILA</name>
<protein>
    <recommendedName>
        <fullName evidence="8">M-phase inducer phosphatase</fullName>
        <ecNumber evidence="8">3.1.3.48</ecNumber>
    </recommendedName>
</protein>
<dbReference type="InterPro" id="IPR001763">
    <property type="entry name" value="Rhodanese-like_dom"/>
</dbReference>
<sequence length="491" mass="55155">MLLLPALTGYPSAAIAVATVSYGGYLSDDDGDDIAFAAASPAPSSVFEREPEADSRDSGVDSNDARRMGRGPMCVVGPTEFTMPLAPAPRKISALRDADHFKMAVDDGFEDMDRMVMDEETVNLTPSERSAADMMLRRPPIIVNIVKSTPPIRFGLRDVTNSTLSTHHESPKSSKFPFINQRKMGMSGAKPGAIFGQTRKRAKLPSPPASLTTTPSAPEGKKRKHSVASSSPMQMETLKVATDEHPLFMRSMSASVLEGVERESAEHMELRMQQKQVNYHLPTVSNPQIPSAAFKSISGQTLASLISSMSSEEFNRKYFLVDCRFPYEYNGGHIRHATNIYDVGKVQSVFFPDEDPNGGRRPERQSEFLYMRSRIPIFYCEFSQKRGPTMAQAVRHHDRARNEDRYPDLDYEEIYVLDRGYRKFFTEDKLMEYCDPCEYVQMREKDHQNQLKMFTKSKSFSGSASGRPGLMSRSTKKLSFRPFVDSPTSHR</sequence>
<comment type="function">
    <text evidence="8">Tyrosine protein phosphatase which functions as a dosage-dependent inducer of mitotic progression.</text>
</comment>
<dbReference type="GO" id="GO:0000086">
    <property type="term" value="P:G2/M transition of mitotic cell cycle"/>
    <property type="evidence" value="ECO:0007669"/>
    <property type="project" value="TreeGrafter"/>
</dbReference>
<evidence type="ECO:0000256" key="2">
    <source>
        <dbReference type="ARBA" id="ARBA00022618"/>
    </source>
</evidence>
<accession>A0A914WT62</accession>
<keyword evidence="2 8" id="KW-0132">Cell division</keyword>
<dbReference type="PRINTS" id="PR00716">
    <property type="entry name" value="MPIPHPHTASE"/>
</dbReference>
<dbReference type="GO" id="GO:0005634">
    <property type="term" value="C:nucleus"/>
    <property type="evidence" value="ECO:0007669"/>
    <property type="project" value="TreeGrafter"/>
</dbReference>
<evidence type="ECO:0000256" key="1">
    <source>
        <dbReference type="ARBA" id="ARBA00011065"/>
    </source>
</evidence>
<dbReference type="Gene3D" id="3.40.250.10">
    <property type="entry name" value="Rhodanese-like domain"/>
    <property type="match status" value="1"/>
</dbReference>
<dbReference type="WBParaSite" id="PSAMB.scaffold5155size12500.g26025.t1">
    <property type="protein sequence ID" value="PSAMB.scaffold5155size12500.g26025.t1"/>
    <property type="gene ID" value="PSAMB.scaffold5155size12500.g26025"/>
</dbReference>
<dbReference type="PROSITE" id="PS50206">
    <property type="entry name" value="RHODANESE_3"/>
    <property type="match status" value="1"/>
</dbReference>
<evidence type="ECO:0000256" key="5">
    <source>
        <dbReference type="ARBA" id="ARBA00022912"/>
    </source>
</evidence>
<dbReference type="GO" id="GO:0005737">
    <property type="term" value="C:cytoplasm"/>
    <property type="evidence" value="ECO:0007669"/>
    <property type="project" value="TreeGrafter"/>
</dbReference>
<dbReference type="GO" id="GO:0004725">
    <property type="term" value="F:protein tyrosine phosphatase activity"/>
    <property type="evidence" value="ECO:0007669"/>
    <property type="project" value="UniProtKB-UniRule"/>
</dbReference>
<dbReference type="InterPro" id="IPR000751">
    <property type="entry name" value="MPI_Phosphatase"/>
</dbReference>
<keyword evidence="5 8" id="KW-0904">Protein phosphatase</keyword>
<organism evidence="11 12">
    <name type="scientific">Plectus sambesii</name>
    <dbReference type="NCBI Taxonomy" id="2011161"/>
    <lineage>
        <taxon>Eukaryota</taxon>
        <taxon>Metazoa</taxon>
        <taxon>Ecdysozoa</taxon>
        <taxon>Nematoda</taxon>
        <taxon>Chromadorea</taxon>
        <taxon>Plectida</taxon>
        <taxon>Plectina</taxon>
        <taxon>Plectoidea</taxon>
        <taxon>Plectidae</taxon>
        <taxon>Plectus</taxon>
    </lineage>
</organism>
<comment type="catalytic activity">
    <reaction evidence="7 8">
        <text>O-phospho-L-tyrosyl-[protein] + H2O = L-tyrosyl-[protein] + phosphate</text>
        <dbReference type="Rhea" id="RHEA:10684"/>
        <dbReference type="Rhea" id="RHEA-COMP:10136"/>
        <dbReference type="Rhea" id="RHEA-COMP:20101"/>
        <dbReference type="ChEBI" id="CHEBI:15377"/>
        <dbReference type="ChEBI" id="CHEBI:43474"/>
        <dbReference type="ChEBI" id="CHEBI:46858"/>
        <dbReference type="ChEBI" id="CHEBI:61978"/>
        <dbReference type="EC" id="3.1.3.48"/>
    </reaction>
</comment>
<dbReference type="GO" id="GO:0110032">
    <property type="term" value="P:positive regulation of G2/MI transition of meiotic cell cycle"/>
    <property type="evidence" value="ECO:0007669"/>
    <property type="project" value="TreeGrafter"/>
</dbReference>
<feature type="compositionally biased region" description="Basic and acidic residues" evidence="9">
    <location>
        <begin position="47"/>
        <end position="67"/>
    </location>
</feature>
<evidence type="ECO:0000256" key="6">
    <source>
        <dbReference type="ARBA" id="ARBA00023306"/>
    </source>
</evidence>
<feature type="region of interest" description="Disordered" evidence="9">
    <location>
        <begin position="458"/>
        <end position="491"/>
    </location>
</feature>
<dbReference type="SMART" id="SM00450">
    <property type="entry name" value="RHOD"/>
    <property type="match status" value="1"/>
</dbReference>
<keyword evidence="6 8" id="KW-0131">Cell cycle</keyword>
<proteinExistence type="inferred from homology"/>
<evidence type="ECO:0000256" key="8">
    <source>
        <dbReference type="RuleBase" id="RU368028"/>
    </source>
</evidence>